<organism evidence="2 3">
    <name type="scientific">Pristionchus mayeri</name>
    <dbReference type="NCBI Taxonomy" id="1317129"/>
    <lineage>
        <taxon>Eukaryota</taxon>
        <taxon>Metazoa</taxon>
        <taxon>Ecdysozoa</taxon>
        <taxon>Nematoda</taxon>
        <taxon>Chromadorea</taxon>
        <taxon>Rhabditida</taxon>
        <taxon>Rhabditina</taxon>
        <taxon>Diplogasteromorpha</taxon>
        <taxon>Diplogasteroidea</taxon>
        <taxon>Neodiplogasteridae</taxon>
        <taxon>Pristionchus</taxon>
    </lineage>
</organism>
<keyword evidence="3" id="KW-1185">Reference proteome</keyword>
<gene>
    <name evidence="2" type="ORF">PMAYCL1PPCAC_21628</name>
</gene>
<accession>A0AAN5I447</accession>
<feature type="domain" description="Abnormal cell migration protein 18-like fibronectin type I" evidence="1">
    <location>
        <begin position="153"/>
        <end position="211"/>
    </location>
</feature>
<protein>
    <recommendedName>
        <fullName evidence="1">Abnormal cell migration protein 18-like fibronectin type I domain-containing protein</fullName>
    </recommendedName>
</protein>
<dbReference type="InterPro" id="IPR055119">
    <property type="entry name" value="Mig18_Fn1"/>
</dbReference>
<feature type="non-terminal residue" evidence="2">
    <location>
        <position position="1"/>
    </location>
</feature>
<dbReference type="Pfam" id="PF23003">
    <property type="entry name" value="Fn1_2"/>
    <property type="match status" value="1"/>
</dbReference>
<comment type="caution">
    <text evidence="2">The sequence shown here is derived from an EMBL/GenBank/DDBJ whole genome shotgun (WGS) entry which is preliminary data.</text>
</comment>
<evidence type="ECO:0000259" key="1">
    <source>
        <dbReference type="Pfam" id="PF23003"/>
    </source>
</evidence>
<reference evidence="3" key="1">
    <citation type="submission" date="2022-10" db="EMBL/GenBank/DDBJ databases">
        <title>Genome assembly of Pristionchus species.</title>
        <authorList>
            <person name="Yoshida K."/>
            <person name="Sommer R.J."/>
        </authorList>
    </citation>
    <scope>NUCLEOTIDE SEQUENCE [LARGE SCALE GENOMIC DNA]</scope>
    <source>
        <strain evidence="3">RS5460</strain>
    </source>
</reference>
<dbReference type="EMBL" id="BTRK01000005">
    <property type="protein sequence ID" value="GMR51433.1"/>
    <property type="molecule type" value="Genomic_DNA"/>
</dbReference>
<proteinExistence type="predicted"/>
<dbReference type="Proteomes" id="UP001328107">
    <property type="component" value="Unassembled WGS sequence"/>
</dbReference>
<sequence>AGAPYPDPRNPDIFYLEKDALGQTIFYGCNSRNGGGEVIQMGESWTVFFEKNASIGVGYKCSSGNFSSTCSGCTDGSKVYLSGETFSKDGNYFVCKKEGKTWKLTLSQSTVISCNKEGAQEIRDGYRYTCKGGQWKITACQFRLPNKTDLYAEIGQTIDSHLSYRMLCKKSADGVIYLERSACIDDEGKVLKAGEKTTYNDGSSIECVIKDGILRRMIKGGGSGQIQRAIGGKYVQNEIVVEVINKDGSTKAIGCSLTGSDADVFTGDHRRME</sequence>
<evidence type="ECO:0000313" key="3">
    <source>
        <dbReference type="Proteomes" id="UP001328107"/>
    </source>
</evidence>
<dbReference type="AlphaFoldDB" id="A0AAN5I447"/>
<evidence type="ECO:0000313" key="2">
    <source>
        <dbReference type="EMBL" id="GMR51433.1"/>
    </source>
</evidence>
<name>A0AAN5I447_9BILA</name>